<dbReference type="RefSeq" id="WP_338202869.1">
    <property type="nucleotide sequence ID" value="NZ_JAEKNR010000149.1"/>
</dbReference>
<evidence type="ECO:0000313" key="6">
    <source>
        <dbReference type="Proteomes" id="UP000612893"/>
    </source>
</evidence>
<dbReference type="InterPro" id="IPR051312">
    <property type="entry name" value="Diverse_Substr_Oxidored"/>
</dbReference>
<evidence type="ECO:0000256" key="3">
    <source>
        <dbReference type="ARBA" id="ARBA00023002"/>
    </source>
</evidence>
<dbReference type="InterPro" id="IPR036318">
    <property type="entry name" value="FAD-bd_PCMH-like_sf"/>
</dbReference>
<proteinExistence type="predicted"/>
<evidence type="ECO:0000256" key="2">
    <source>
        <dbReference type="ARBA" id="ARBA00022827"/>
    </source>
</evidence>
<dbReference type="PROSITE" id="PS51387">
    <property type="entry name" value="FAD_PCMH"/>
    <property type="match status" value="1"/>
</dbReference>
<evidence type="ECO:0000313" key="5">
    <source>
        <dbReference type="EMBL" id="MBJ7599376.1"/>
    </source>
</evidence>
<accession>A0A934N8B5</accession>
<comment type="caution">
    <text evidence="5">The sequence shown here is derived from an EMBL/GenBank/DDBJ whole genome shotgun (WGS) entry which is preliminary data.</text>
</comment>
<dbReference type="PANTHER" id="PTHR42659:SF2">
    <property type="entry name" value="XANTHINE DEHYDROGENASE SUBUNIT C-RELATED"/>
    <property type="match status" value="1"/>
</dbReference>
<dbReference type="EMBL" id="JAEKNR010000149">
    <property type="protein sequence ID" value="MBJ7599376.1"/>
    <property type="molecule type" value="Genomic_DNA"/>
</dbReference>
<dbReference type="SUPFAM" id="SSF56176">
    <property type="entry name" value="FAD-binding/transporter-associated domain-like"/>
    <property type="match status" value="1"/>
</dbReference>
<dbReference type="Pfam" id="PF00941">
    <property type="entry name" value="FAD_binding_5"/>
    <property type="match status" value="1"/>
</dbReference>
<reference evidence="5" key="1">
    <citation type="submission" date="2020-10" db="EMBL/GenBank/DDBJ databases">
        <title>Ca. Dormibacterota MAGs.</title>
        <authorList>
            <person name="Montgomery K."/>
        </authorList>
    </citation>
    <scope>NUCLEOTIDE SEQUENCE [LARGE SCALE GENOMIC DNA]</scope>
    <source>
        <strain evidence="5">SC8812_S17_10</strain>
    </source>
</reference>
<dbReference type="InterPro" id="IPR036683">
    <property type="entry name" value="CO_DH_flav_C_dom_sf"/>
</dbReference>
<name>A0A934N8B5_9BACT</name>
<dbReference type="PANTHER" id="PTHR42659">
    <property type="entry name" value="XANTHINE DEHYDROGENASE SUBUNIT C-RELATED"/>
    <property type="match status" value="1"/>
</dbReference>
<dbReference type="SMART" id="SM01092">
    <property type="entry name" value="CO_deh_flav_C"/>
    <property type="match status" value="1"/>
</dbReference>
<keyword evidence="3" id="KW-0560">Oxidoreductase</keyword>
<dbReference type="Proteomes" id="UP000612893">
    <property type="component" value="Unassembled WGS sequence"/>
</dbReference>
<dbReference type="AlphaFoldDB" id="A0A934N8B5"/>
<dbReference type="InterPro" id="IPR016167">
    <property type="entry name" value="FAD-bd_PCMH_sub1"/>
</dbReference>
<dbReference type="InterPro" id="IPR016169">
    <property type="entry name" value="FAD-bd_PCMH_sub2"/>
</dbReference>
<dbReference type="SUPFAM" id="SSF55447">
    <property type="entry name" value="CO dehydrogenase flavoprotein C-terminal domain-like"/>
    <property type="match status" value="1"/>
</dbReference>
<dbReference type="Gene3D" id="3.30.390.50">
    <property type="entry name" value="CO dehydrogenase flavoprotein, C-terminal domain"/>
    <property type="match status" value="1"/>
</dbReference>
<keyword evidence="6" id="KW-1185">Reference proteome</keyword>
<keyword evidence="1" id="KW-0285">Flavoprotein</keyword>
<organism evidence="5 6">
    <name type="scientific">Candidatus Nephthysia bennettiae</name>
    <dbReference type="NCBI Taxonomy" id="3127016"/>
    <lineage>
        <taxon>Bacteria</taxon>
        <taxon>Bacillati</taxon>
        <taxon>Candidatus Dormiibacterota</taxon>
        <taxon>Candidatus Dormibacteria</taxon>
        <taxon>Candidatus Dormibacterales</taxon>
        <taxon>Candidatus Dormibacteraceae</taxon>
        <taxon>Candidatus Nephthysia</taxon>
    </lineage>
</organism>
<dbReference type="InterPro" id="IPR002346">
    <property type="entry name" value="Mopterin_DH_FAD-bd"/>
</dbReference>
<dbReference type="GO" id="GO:0016491">
    <property type="term" value="F:oxidoreductase activity"/>
    <property type="evidence" value="ECO:0007669"/>
    <property type="project" value="UniProtKB-KW"/>
</dbReference>
<sequence>MKSAPFEYRRPDSLAEALELLAEHGDEAKPLAGGQSLVPLLAMRLAQPAMLVDLARVAELRGVEPQQDGLRIAAMTTQAELGRGRLPEIIAAALPHVGHFPIRSRGTVGGSLAHMDPAAEWPALAVLLDAELEIASKRGLRTMAAADFVLGPLMTALEPDELLLAVRLVGAFGAFGFEEVERRAGDFALVGAAGHGGRLVVFATGGTPQRLRRCEAHLSEGGRVGELRRLAEEEIEATGDVHASAEYRRRVGAALVERVATAAA</sequence>
<dbReference type="Pfam" id="PF03450">
    <property type="entry name" value="CO_deh_flav_C"/>
    <property type="match status" value="1"/>
</dbReference>
<evidence type="ECO:0000256" key="1">
    <source>
        <dbReference type="ARBA" id="ARBA00022630"/>
    </source>
</evidence>
<keyword evidence="2" id="KW-0274">FAD</keyword>
<dbReference type="InterPro" id="IPR005107">
    <property type="entry name" value="CO_DH_flav_C"/>
</dbReference>
<feature type="domain" description="FAD-binding PCMH-type" evidence="4">
    <location>
        <begin position="1"/>
        <end position="173"/>
    </location>
</feature>
<protein>
    <submittedName>
        <fullName evidence="5">FAD binding domain-containing protein</fullName>
    </submittedName>
</protein>
<evidence type="ECO:0000259" key="4">
    <source>
        <dbReference type="PROSITE" id="PS51387"/>
    </source>
</evidence>
<dbReference type="Gene3D" id="3.30.465.10">
    <property type="match status" value="1"/>
</dbReference>
<dbReference type="InterPro" id="IPR016166">
    <property type="entry name" value="FAD-bd_PCMH"/>
</dbReference>
<dbReference type="Gene3D" id="3.30.43.10">
    <property type="entry name" value="Uridine Diphospho-n-acetylenolpyruvylglucosamine Reductase, domain 2"/>
    <property type="match status" value="1"/>
</dbReference>
<gene>
    <name evidence="5" type="ORF">JF922_15030</name>
</gene>
<dbReference type="GO" id="GO:0071949">
    <property type="term" value="F:FAD binding"/>
    <property type="evidence" value="ECO:0007669"/>
    <property type="project" value="InterPro"/>
</dbReference>